<evidence type="ECO:0000256" key="6">
    <source>
        <dbReference type="ARBA" id="ARBA00023136"/>
    </source>
</evidence>
<evidence type="ECO:0000313" key="9">
    <source>
        <dbReference type="EMBL" id="MBB4692958.1"/>
    </source>
</evidence>
<dbReference type="Pfam" id="PF04464">
    <property type="entry name" value="Glyphos_transf"/>
    <property type="match status" value="1"/>
</dbReference>
<evidence type="ECO:0000256" key="7">
    <source>
        <dbReference type="SAM" id="MobiDB-lite"/>
    </source>
</evidence>
<evidence type="ECO:0000256" key="4">
    <source>
        <dbReference type="ARBA" id="ARBA00022679"/>
    </source>
</evidence>
<keyword evidence="4 9" id="KW-0808">Transferase</keyword>
<dbReference type="Proteomes" id="UP000542742">
    <property type="component" value="Unassembled WGS sequence"/>
</dbReference>
<feature type="region of interest" description="Disordered" evidence="7">
    <location>
        <begin position="721"/>
        <end position="763"/>
    </location>
</feature>
<dbReference type="Gene3D" id="3.40.50.12580">
    <property type="match status" value="1"/>
</dbReference>
<dbReference type="Gene3D" id="3.40.50.11820">
    <property type="match status" value="1"/>
</dbReference>
<dbReference type="PANTHER" id="PTHR37316">
    <property type="entry name" value="TEICHOIC ACID GLYCEROL-PHOSPHATE PRIMASE"/>
    <property type="match status" value="1"/>
</dbReference>
<keyword evidence="3" id="KW-1003">Cell membrane</keyword>
<dbReference type="CDD" id="cd00761">
    <property type="entry name" value="Glyco_tranf_GTA_type"/>
    <property type="match status" value="1"/>
</dbReference>
<dbReference type="GO" id="GO:0005886">
    <property type="term" value="C:plasma membrane"/>
    <property type="evidence" value="ECO:0007669"/>
    <property type="project" value="UniProtKB-SubCell"/>
</dbReference>
<dbReference type="InterPro" id="IPR051612">
    <property type="entry name" value="Teichoic_Acid_Biosynth"/>
</dbReference>
<dbReference type="RefSeq" id="WP_184951625.1">
    <property type="nucleotide sequence ID" value="NZ_BOMC01000061.1"/>
</dbReference>
<dbReference type="GO" id="GO:0019350">
    <property type="term" value="P:teichoic acid biosynthetic process"/>
    <property type="evidence" value="ECO:0007669"/>
    <property type="project" value="UniProtKB-KW"/>
</dbReference>
<proteinExistence type="inferred from homology"/>
<dbReference type="GO" id="GO:0047355">
    <property type="term" value="F:CDP-glycerol glycerophosphotransferase activity"/>
    <property type="evidence" value="ECO:0007669"/>
    <property type="project" value="UniProtKB-EC"/>
</dbReference>
<dbReference type="InterPro" id="IPR007554">
    <property type="entry name" value="Glycerophosphate_synth"/>
</dbReference>
<organism evidence="9 10">
    <name type="scientific">Paractinoplanes abujensis</name>
    <dbReference type="NCBI Taxonomy" id="882441"/>
    <lineage>
        <taxon>Bacteria</taxon>
        <taxon>Bacillati</taxon>
        <taxon>Actinomycetota</taxon>
        <taxon>Actinomycetes</taxon>
        <taxon>Micromonosporales</taxon>
        <taxon>Micromonosporaceae</taxon>
        <taxon>Paractinoplanes</taxon>
    </lineage>
</organism>
<dbReference type="SUPFAM" id="SSF53448">
    <property type="entry name" value="Nucleotide-diphospho-sugar transferases"/>
    <property type="match status" value="1"/>
</dbReference>
<dbReference type="InterPro" id="IPR043149">
    <property type="entry name" value="TagF_N"/>
</dbReference>
<evidence type="ECO:0000256" key="3">
    <source>
        <dbReference type="ARBA" id="ARBA00022475"/>
    </source>
</evidence>
<dbReference type="EMBL" id="JACHMF010000001">
    <property type="protein sequence ID" value="MBB4692958.1"/>
    <property type="molecule type" value="Genomic_DNA"/>
</dbReference>
<accession>A0A7W7CTE8</accession>
<dbReference type="Gene3D" id="3.90.550.10">
    <property type="entry name" value="Spore Coat Polysaccharide Biosynthesis Protein SpsA, Chain A"/>
    <property type="match status" value="1"/>
</dbReference>
<dbReference type="Pfam" id="PF00535">
    <property type="entry name" value="Glycos_transf_2"/>
    <property type="match status" value="1"/>
</dbReference>
<name>A0A7W7CTE8_9ACTN</name>
<comment type="similarity">
    <text evidence="2">Belongs to the CDP-glycerol glycerophosphotransferase family.</text>
</comment>
<feature type="domain" description="Glycosyltransferase 2-like" evidence="8">
    <location>
        <begin position="5"/>
        <end position="139"/>
    </location>
</feature>
<dbReference type="AlphaFoldDB" id="A0A7W7CTE8"/>
<dbReference type="InterPro" id="IPR029044">
    <property type="entry name" value="Nucleotide-diphossugar_trans"/>
</dbReference>
<comment type="caution">
    <text evidence="9">The sequence shown here is derived from an EMBL/GenBank/DDBJ whole genome shotgun (WGS) entry which is preliminary data.</text>
</comment>
<reference evidence="9 10" key="1">
    <citation type="submission" date="2020-08" db="EMBL/GenBank/DDBJ databases">
        <title>Sequencing the genomes of 1000 actinobacteria strains.</title>
        <authorList>
            <person name="Klenk H.-P."/>
        </authorList>
    </citation>
    <scope>NUCLEOTIDE SEQUENCE [LARGE SCALE GENOMIC DNA]</scope>
    <source>
        <strain evidence="9 10">DSM 45518</strain>
    </source>
</reference>
<keyword evidence="6" id="KW-0472">Membrane</keyword>
<sequence length="763" mass="85200">MPLLSIVLPVYRVQAYLRECLDSILEQSFTDFEVIAVDDCSPDHSGAILDEYAARDSRVRVVHLERNVGLGEARNAGLGHTAGEYVWFIDSDDWIAPGALAAVADRLRTAEPDVLVVDYAKVWWDTTTKHSRLSALVASAKFPRTFTLAEHPAAIRIFHVAWNKIYNRDFLLKNDITYPTGLYEDVPVGYPVLMLADRISVLERVCVYYRQRRRGAITSTPGRRHFEVLDQWDALFQRLDAIGERAAPFRHLVFERMLYQCLLVLENPERIARADRKEFFRAVAAAYRRHVPAGYTFPGGREGAGHRIVARNSYAQWRTFRSGLDAAAAAKPRLVEVRNAVRLRTRLNMLYYRSRLRRPMDENLAVYSAYWGKGYVCNPRAVYEKMTELAPGVRGVWEIKPGAEAEVPAGVETVTIGTKAHLRALAQAKYLITNVNYRGWVVKRDGAIHLSTNHGTPAKAMGVDQLKHPSGLGDLDMAALLERSDRWTYSVSPNAYTSEIWERAYPCNYETLETGYPRNDVLATATPDDVAAARERLGLRPGQVAVAYLPTYRDYEFGSDALLNVESFADRLPDGTVLLVRVHHFDRSHVPAGHPGIVDLSDYPRVEDIYLAADMLITDYSSVMFDYAVLDRPIAIYAADWDKYRATRGAYLDVFAEGPGVATDDENELAGLFVSGAVSGPAATSARALFRKRFCYLDDGRASERVVRRVFLDEPVPPAPAGRAVPVMAPEPLPEVHPVADDSPAVALPAQRDRSASAARLGS</sequence>
<evidence type="ECO:0000256" key="1">
    <source>
        <dbReference type="ARBA" id="ARBA00004202"/>
    </source>
</evidence>
<evidence type="ECO:0000256" key="2">
    <source>
        <dbReference type="ARBA" id="ARBA00010488"/>
    </source>
</evidence>
<dbReference type="FunFam" id="3.90.550.10:FF:000196">
    <property type="entry name" value="Glycosyl transferase"/>
    <property type="match status" value="1"/>
</dbReference>
<protein>
    <submittedName>
        <fullName evidence="9">CDP-glycerol glycerophosphotransferase</fullName>
        <ecNumber evidence="9">2.7.8.12</ecNumber>
    </submittedName>
</protein>
<comment type="subcellular location">
    <subcellularLocation>
        <location evidence="1">Cell membrane</location>
        <topology evidence="1">Peripheral membrane protein</topology>
    </subcellularLocation>
</comment>
<dbReference type="InterPro" id="IPR001173">
    <property type="entry name" value="Glyco_trans_2-like"/>
</dbReference>
<keyword evidence="10" id="KW-1185">Reference proteome</keyword>
<evidence type="ECO:0000256" key="5">
    <source>
        <dbReference type="ARBA" id="ARBA00022944"/>
    </source>
</evidence>
<dbReference type="SUPFAM" id="SSF53756">
    <property type="entry name" value="UDP-Glycosyltransferase/glycogen phosphorylase"/>
    <property type="match status" value="1"/>
</dbReference>
<evidence type="ECO:0000313" key="10">
    <source>
        <dbReference type="Proteomes" id="UP000542742"/>
    </source>
</evidence>
<gene>
    <name evidence="9" type="ORF">BKA14_003106</name>
</gene>
<dbReference type="InterPro" id="IPR043148">
    <property type="entry name" value="TagF_C"/>
</dbReference>
<dbReference type="EC" id="2.7.8.12" evidence="9"/>
<dbReference type="PANTHER" id="PTHR37316:SF3">
    <property type="entry name" value="TEICHOIC ACID GLYCEROL-PHOSPHATE TRANSFERASE"/>
    <property type="match status" value="1"/>
</dbReference>
<keyword evidence="5" id="KW-0777">Teichoic acid biosynthesis</keyword>
<evidence type="ECO:0000259" key="8">
    <source>
        <dbReference type="Pfam" id="PF00535"/>
    </source>
</evidence>